<dbReference type="Proteomes" id="UP000248856">
    <property type="component" value="Unassembled WGS sequence"/>
</dbReference>
<dbReference type="EMBL" id="QLTA01000001">
    <property type="protein sequence ID" value="RAR86620.1"/>
    <property type="molecule type" value="Genomic_DNA"/>
</dbReference>
<evidence type="ECO:0000313" key="1">
    <source>
        <dbReference type="EMBL" id="RAR86620.1"/>
    </source>
</evidence>
<keyword evidence="2" id="KW-1185">Reference proteome</keyword>
<sequence>MEHDTRTDPHGTMQLIASLHLQAEPGGGGLVIDDRTLTAARINPSAYVLLEALHEPRTQKDLALALADAADCGIREATAPVVQLIQELTRLGWLEFHARPAGEGRESRFH</sequence>
<protein>
    <recommendedName>
        <fullName evidence="3">Coenzyme PQQ synthesis protein D (PqqD)</fullName>
    </recommendedName>
</protein>
<gene>
    <name evidence="1" type="ORF">AX018_1001207</name>
</gene>
<comment type="caution">
    <text evidence="1">The sequence shown here is derived from an EMBL/GenBank/DDBJ whole genome shotgun (WGS) entry which is preliminary data.</text>
</comment>
<reference evidence="1 2" key="1">
    <citation type="submission" date="2018-06" db="EMBL/GenBank/DDBJ databases">
        <title>Genomic Encyclopedia of Archaeal and Bacterial Type Strains, Phase II (KMG-II): from individual species to whole genera.</title>
        <authorList>
            <person name="Goeker M."/>
        </authorList>
    </citation>
    <scope>NUCLEOTIDE SEQUENCE [LARGE SCALE GENOMIC DNA]</scope>
    <source>
        <strain evidence="1 2">CFPB 3232</strain>
    </source>
</reference>
<proteinExistence type="predicted"/>
<accession>A0A328ZKC9</accession>
<dbReference type="AlphaFoldDB" id="A0A328ZKC9"/>
<name>A0A328ZKC9_9BURK</name>
<evidence type="ECO:0008006" key="3">
    <source>
        <dbReference type="Google" id="ProtNLM"/>
    </source>
</evidence>
<evidence type="ECO:0000313" key="2">
    <source>
        <dbReference type="Proteomes" id="UP000248856"/>
    </source>
</evidence>
<organism evidence="1 2">
    <name type="scientific">Paracidovorax anthurii</name>
    <dbReference type="NCBI Taxonomy" id="78229"/>
    <lineage>
        <taxon>Bacteria</taxon>
        <taxon>Pseudomonadati</taxon>
        <taxon>Pseudomonadota</taxon>
        <taxon>Betaproteobacteria</taxon>
        <taxon>Burkholderiales</taxon>
        <taxon>Comamonadaceae</taxon>
        <taxon>Paracidovorax</taxon>
    </lineage>
</organism>